<dbReference type="GO" id="GO:0005952">
    <property type="term" value="C:cAMP-dependent protein kinase complex"/>
    <property type="evidence" value="ECO:0007669"/>
    <property type="project" value="InterPro"/>
</dbReference>
<dbReference type="CDD" id="cd00038">
    <property type="entry name" value="CAP_ED"/>
    <property type="match status" value="1"/>
</dbReference>
<organism evidence="2 3">
    <name type="scientific">Phytohabitans suffuscus</name>
    <dbReference type="NCBI Taxonomy" id="624315"/>
    <lineage>
        <taxon>Bacteria</taxon>
        <taxon>Bacillati</taxon>
        <taxon>Actinomycetota</taxon>
        <taxon>Actinomycetes</taxon>
        <taxon>Micromonosporales</taxon>
        <taxon>Micromonosporaceae</taxon>
    </lineage>
</organism>
<accession>A0A6F8YCV3</accession>
<evidence type="ECO:0000313" key="3">
    <source>
        <dbReference type="Proteomes" id="UP000503011"/>
    </source>
</evidence>
<sequence>MPDAPAPEPRDVLVVSCDIVGHSSEQQHEKQLSRVTGINAVVAQTIMAPVPAIWASGGDGGHVIFPEADAAAAAEAALDLITRFLEWSTRDQVGLRITAHAGKVSQLVGADGRVQVVGDGINVAGWLLTRGGPSAVVVSDAFRRRLEPHGPWPGIQFHEPRMLRDKTKTDQQLWRMSVKGFDSSWYAPAQGDRARLRERRGWELMYYAKRILQVNKTDQEALEALARLRRLDLVYTTPGGEPEVNPFFEYLQPSMLREVVESAQLVERQYNEVICRLGDEGDTMFVILSGRVGVYKMRGRDGARPVEPHFSHQEGDVVGELAFALGRHRTADLVAMTPVVLLSFHYNDIAQRLKDKADDGDRAAALALATIQSFISRRVLEYLSQEVDFLVGPDGTGPLALPAESMADPLAGLSDHTELIELPDTLRQLTFDDVVRAAASPDRRHGIYLLARGDLSSRVVPDSMLSDVDFPILWADVPGFLVLPKQRFELRTDKVKVFRIEPGGIMALPRARREAFRRAVLRSVARSCFAYDAFISYTSHDATEAQLWAAELRSRGLRVFMDEPTSGAGFVQAVNDGLKHSLALVPMISSNVVIRDLADNWVAREVNARKTYFPNDPQIFPVVFGEARPHEIVSGFTPIKVGADRTAAIDKLVEKLAELRDGRLAPPHHDTEVSDVTLE</sequence>
<proteinExistence type="predicted"/>
<dbReference type="GO" id="GO:0034236">
    <property type="term" value="F:protein kinase A catalytic subunit binding"/>
    <property type="evidence" value="ECO:0007669"/>
    <property type="project" value="TreeGrafter"/>
</dbReference>
<dbReference type="GO" id="GO:0004862">
    <property type="term" value="F:cAMP-dependent protein kinase inhibitor activity"/>
    <property type="evidence" value="ECO:0007669"/>
    <property type="project" value="TreeGrafter"/>
</dbReference>
<dbReference type="Pfam" id="PF13676">
    <property type="entry name" value="TIR_2"/>
    <property type="match status" value="1"/>
</dbReference>
<dbReference type="InterPro" id="IPR035897">
    <property type="entry name" value="Toll_tir_struct_dom_sf"/>
</dbReference>
<evidence type="ECO:0000259" key="1">
    <source>
        <dbReference type="PROSITE" id="PS50042"/>
    </source>
</evidence>
<dbReference type="Gene3D" id="3.30.70.1230">
    <property type="entry name" value="Nucleotide cyclase"/>
    <property type="match status" value="1"/>
</dbReference>
<reference evidence="2 3" key="2">
    <citation type="submission" date="2020-03" db="EMBL/GenBank/DDBJ databases">
        <authorList>
            <person name="Ichikawa N."/>
            <person name="Kimura A."/>
            <person name="Kitahashi Y."/>
            <person name="Uohara A."/>
        </authorList>
    </citation>
    <scope>NUCLEOTIDE SEQUENCE [LARGE SCALE GENOMIC DNA]</scope>
    <source>
        <strain evidence="2 3">NBRC 105367</strain>
    </source>
</reference>
<dbReference type="EMBL" id="AP022871">
    <property type="protein sequence ID" value="BCB83932.1"/>
    <property type="molecule type" value="Genomic_DNA"/>
</dbReference>
<feature type="domain" description="Cyclic nucleotide-binding" evidence="1">
    <location>
        <begin position="247"/>
        <end position="353"/>
    </location>
</feature>
<dbReference type="Pfam" id="PF00027">
    <property type="entry name" value="cNMP_binding"/>
    <property type="match status" value="1"/>
</dbReference>
<dbReference type="Gene3D" id="2.60.120.10">
    <property type="entry name" value="Jelly Rolls"/>
    <property type="match status" value="1"/>
</dbReference>
<dbReference type="PANTHER" id="PTHR11635">
    <property type="entry name" value="CAMP-DEPENDENT PROTEIN KINASE REGULATORY CHAIN"/>
    <property type="match status" value="1"/>
</dbReference>
<keyword evidence="3" id="KW-1185">Reference proteome</keyword>
<dbReference type="InterPro" id="IPR000595">
    <property type="entry name" value="cNMP-bd_dom"/>
</dbReference>
<dbReference type="SUPFAM" id="SSF52200">
    <property type="entry name" value="Toll/Interleukin receptor TIR domain"/>
    <property type="match status" value="1"/>
</dbReference>
<dbReference type="Gene3D" id="3.40.50.10140">
    <property type="entry name" value="Toll/interleukin-1 receptor homology (TIR) domain"/>
    <property type="match status" value="1"/>
</dbReference>
<dbReference type="RefSeq" id="WP_173154815.1">
    <property type="nucleotide sequence ID" value="NZ_AP022871.1"/>
</dbReference>
<protein>
    <recommendedName>
        <fullName evidence="1">Cyclic nucleotide-binding domain-containing protein</fullName>
    </recommendedName>
</protein>
<dbReference type="InterPro" id="IPR018488">
    <property type="entry name" value="cNMP-bd_CS"/>
</dbReference>
<evidence type="ECO:0000313" key="2">
    <source>
        <dbReference type="EMBL" id="BCB83932.1"/>
    </source>
</evidence>
<dbReference type="PANTHER" id="PTHR11635:SF152">
    <property type="entry name" value="CAMP-DEPENDENT PROTEIN KINASE TYPE I REGULATORY SUBUNIT-RELATED"/>
    <property type="match status" value="1"/>
</dbReference>
<dbReference type="InterPro" id="IPR018490">
    <property type="entry name" value="cNMP-bd_dom_sf"/>
</dbReference>
<dbReference type="PROSITE" id="PS50042">
    <property type="entry name" value="CNMP_BINDING_3"/>
    <property type="match status" value="1"/>
</dbReference>
<dbReference type="GO" id="GO:0007165">
    <property type="term" value="P:signal transduction"/>
    <property type="evidence" value="ECO:0007669"/>
    <property type="project" value="InterPro"/>
</dbReference>
<dbReference type="InterPro" id="IPR029787">
    <property type="entry name" value="Nucleotide_cyclase"/>
</dbReference>
<dbReference type="SUPFAM" id="SSF55073">
    <property type="entry name" value="Nucleotide cyclase"/>
    <property type="match status" value="1"/>
</dbReference>
<dbReference type="SUPFAM" id="SSF51206">
    <property type="entry name" value="cAMP-binding domain-like"/>
    <property type="match status" value="1"/>
</dbReference>
<dbReference type="SMART" id="SM00100">
    <property type="entry name" value="cNMP"/>
    <property type="match status" value="1"/>
</dbReference>
<dbReference type="GO" id="GO:0030552">
    <property type="term" value="F:cAMP binding"/>
    <property type="evidence" value="ECO:0007669"/>
    <property type="project" value="TreeGrafter"/>
</dbReference>
<reference evidence="2 3" key="1">
    <citation type="submission" date="2020-03" db="EMBL/GenBank/DDBJ databases">
        <title>Whole genome shotgun sequence of Phytohabitans suffuscus NBRC 105367.</title>
        <authorList>
            <person name="Komaki H."/>
            <person name="Tamura T."/>
        </authorList>
    </citation>
    <scope>NUCLEOTIDE SEQUENCE [LARGE SCALE GENOMIC DNA]</scope>
    <source>
        <strain evidence="2 3">NBRC 105367</strain>
    </source>
</reference>
<dbReference type="PROSITE" id="PS00888">
    <property type="entry name" value="CNMP_BINDING_1"/>
    <property type="match status" value="1"/>
</dbReference>
<dbReference type="InterPro" id="IPR000157">
    <property type="entry name" value="TIR_dom"/>
</dbReference>
<name>A0A6F8YCV3_9ACTN</name>
<dbReference type="AlphaFoldDB" id="A0A6F8YCV3"/>
<dbReference type="GO" id="GO:0005829">
    <property type="term" value="C:cytosol"/>
    <property type="evidence" value="ECO:0007669"/>
    <property type="project" value="TreeGrafter"/>
</dbReference>
<dbReference type="InterPro" id="IPR050503">
    <property type="entry name" value="cAMP-dep_PK_reg_su-like"/>
</dbReference>
<dbReference type="Proteomes" id="UP000503011">
    <property type="component" value="Chromosome"/>
</dbReference>
<dbReference type="KEGG" id="psuu:Psuf_012450"/>
<gene>
    <name evidence="2" type="ORF">Psuf_012450</name>
</gene>
<dbReference type="InterPro" id="IPR014710">
    <property type="entry name" value="RmlC-like_jellyroll"/>
</dbReference>